<keyword evidence="2" id="KW-1185">Reference proteome</keyword>
<reference evidence="1 2" key="1">
    <citation type="submission" date="2015-01" db="EMBL/GenBank/DDBJ databases">
        <title>Evolution of Trichinella species and genotypes.</title>
        <authorList>
            <person name="Korhonen P.K."/>
            <person name="Edoardo P."/>
            <person name="Giuseppe L.R."/>
            <person name="Gasser R.B."/>
        </authorList>
    </citation>
    <scope>NUCLEOTIDE SEQUENCE [LARGE SCALE GENOMIC DNA]</scope>
    <source>
        <strain evidence="1">ISS2496</strain>
    </source>
</reference>
<evidence type="ECO:0000313" key="1">
    <source>
        <dbReference type="EMBL" id="KRY11668.1"/>
    </source>
</evidence>
<sequence length="133" mass="16040">LFAFSHSTFAVIFEYQYKQTPMNNNNNKQEERERRIARIVRAKQLANQHATRLREQFYEEVERQLEKFQRRVEKRIKREKSAELERLHEQLERCVCLVGKSHVNAAVEICRRRRSVEKEKLSHGHQASSSFQK</sequence>
<proteinExistence type="predicted"/>
<name>A0A0V0ZGR7_9BILA</name>
<dbReference type="EMBL" id="JYDQ01000187">
    <property type="protein sequence ID" value="KRY11668.1"/>
    <property type="molecule type" value="Genomic_DNA"/>
</dbReference>
<dbReference type="OrthoDB" id="5919605at2759"/>
<accession>A0A0V0ZGR7</accession>
<dbReference type="Proteomes" id="UP000054783">
    <property type="component" value="Unassembled WGS sequence"/>
</dbReference>
<dbReference type="EMBL" id="JYDQ01000187">
    <property type="protein sequence ID" value="KRY11669.1"/>
    <property type="molecule type" value="Genomic_DNA"/>
</dbReference>
<feature type="non-terminal residue" evidence="1">
    <location>
        <position position="1"/>
    </location>
</feature>
<gene>
    <name evidence="1" type="ORF">T12_102</name>
</gene>
<dbReference type="AlphaFoldDB" id="A0A0V0ZGR7"/>
<comment type="caution">
    <text evidence="1">The sequence shown here is derived from an EMBL/GenBank/DDBJ whole genome shotgun (WGS) entry which is preliminary data.</text>
</comment>
<protein>
    <submittedName>
        <fullName evidence="1">Uncharacterized protein</fullName>
    </submittedName>
</protein>
<evidence type="ECO:0000313" key="2">
    <source>
        <dbReference type="Proteomes" id="UP000054783"/>
    </source>
</evidence>
<organism evidence="1 2">
    <name type="scientific">Trichinella patagoniensis</name>
    <dbReference type="NCBI Taxonomy" id="990121"/>
    <lineage>
        <taxon>Eukaryota</taxon>
        <taxon>Metazoa</taxon>
        <taxon>Ecdysozoa</taxon>
        <taxon>Nematoda</taxon>
        <taxon>Enoplea</taxon>
        <taxon>Dorylaimia</taxon>
        <taxon>Trichinellida</taxon>
        <taxon>Trichinellidae</taxon>
        <taxon>Trichinella</taxon>
    </lineage>
</organism>